<keyword evidence="2 7" id="KW-0963">Cytoplasm</keyword>
<dbReference type="EC" id="3.1.13.1" evidence="7"/>
<dbReference type="SMART" id="SM00316">
    <property type="entry name" value="S1"/>
    <property type="match status" value="1"/>
</dbReference>
<comment type="subcellular location">
    <subcellularLocation>
        <location evidence="7">Cytoplasm</location>
    </subcellularLocation>
</comment>
<feature type="compositionally biased region" description="Gly residues" evidence="8">
    <location>
        <begin position="720"/>
        <end position="732"/>
    </location>
</feature>
<dbReference type="GO" id="GO:0006402">
    <property type="term" value="P:mRNA catabolic process"/>
    <property type="evidence" value="ECO:0007669"/>
    <property type="project" value="TreeGrafter"/>
</dbReference>
<dbReference type="NCBIfam" id="TIGR02063">
    <property type="entry name" value="RNase_R"/>
    <property type="match status" value="1"/>
</dbReference>
<comment type="catalytic activity">
    <reaction evidence="1 7">
        <text>Exonucleolytic cleavage in the 3'- to 5'-direction to yield nucleoside 5'-phosphates.</text>
        <dbReference type="EC" id="3.1.13.1"/>
    </reaction>
</comment>
<feature type="domain" description="S1 motif" evidence="9">
    <location>
        <begin position="628"/>
        <end position="714"/>
    </location>
</feature>
<keyword evidence="3 7" id="KW-0540">Nuclease</keyword>
<dbReference type="STRING" id="633194.SAMN05421759_104322"/>
<evidence type="ECO:0000256" key="7">
    <source>
        <dbReference type="HAMAP-Rule" id="MF_01895"/>
    </source>
</evidence>
<dbReference type="InterPro" id="IPR050180">
    <property type="entry name" value="RNR_Ribonuclease"/>
</dbReference>
<dbReference type="GO" id="GO:0003723">
    <property type="term" value="F:RNA binding"/>
    <property type="evidence" value="ECO:0007669"/>
    <property type="project" value="UniProtKB-UniRule"/>
</dbReference>
<sequence>MAKLPTKAEILDWIAENPTQTAKRDIAKAFGIKGAQRIDLKKILKDLEAEGHLEKRQKTYRDPDRLPPVSVLEVRAPNDDGDLFAKPMEWNGSGAEPRILIVARESDPALGAGDRILARLQEVKAEDHHYEARLIRRIGSNPLKIVGIFRKNSEGGAIKPIDKGADREWRVAPDASGGAKDGELVEAEQIGPKGRMGNPRARITARLGDPSEPRAVSLIAIHQHGIPDAFPDEVIHEADRMTPAGLGDRVDLRDMDLITIDPADARDRDDAVFAMPDDDPKNAGGFVLWVAIADVAHYVRPGSALDREARKRGNSSYFPDRVVPMLPDRLSGDLCSLHEGVPRACVAVRMVIDGEGNKKSHRFVRGLMLSSAALTYQEVQAARDGAPNDRTAPLTEHVIAPLYDAYAALRAARAQRQPLDLDLPERRIQLSEDGHVESVNFVDRLDAHRLIEEFMVLANVSAAETLSAKKTPLLFRVHEEPPDDKLDTLRDTAEAAGLTLAKGQVLKTSHLNQLLAQAAGSDEAELINLSTLRAMTQAYYSPKNFGHFGLALRNYAHFTSPIRRYSDLIVHRALITAHGWGDDGLSEGDLDKLDATAQHISETERRSMVAERDTTDRYLAAFLSDRVGAEFTGRISGIAKFGVFVKLDETGADGLIPMRNLGREYFHFDRDEGTLMGSETGTVIGLGQRVTVKLTEAAPVTGGIAFELITLEDREMPQGTGRGGRGGPGRFGGRGKKPGTSPKRKLARAKKKDSKTGKVKARRSRQR</sequence>
<dbReference type="GO" id="GO:0005829">
    <property type="term" value="C:cytosol"/>
    <property type="evidence" value="ECO:0007669"/>
    <property type="project" value="TreeGrafter"/>
</dbReference>
<dbReference type="SUPFAM" id="SSF50249">
    <property type="entry name" value="Nucleic acid-binding proteins"/>
    <property type="match status" value="2"/>
</dbReference>
<dbReference type="Gene3D" id="2.40.50.140">
    <property type="entry name" value="Nucleic acid-binding proteins"/>
    <property type="match status" value="1"/>
</dbReference>
<evidence type="ECO:0000313" key="10">
    <source>
        <dbReference type="EMBL" id="SIS85427.1"/>
    </source>
</evidence>
<name>A0A1N7MHA3_9RHOB</name>
<dbReference type="Pfam" id="PF00773">
    <property type="entry name" value="RNB"/>
    <property type="match status" value="1"/>
</dbReference>
<dbReference type="GO" id="GO:0008859">
    <property type="term" value="F:exoribonuclease II activity"/>
    <property type="evidence" value="ECO:0007669"/>
    <property type="project" value="UniProtKB-UniRule"/>
</dbReference>
<reference evidence="11" key="1">
    <citation type="submission" date="2017-01" db="EMBL/GenBank/DDBJ databases">
        <authorList>
            <person name="Varghese N."/>
            <person name="Submissions S."/>
        </authorList>
    </citation>
    <scope>NUCLEOTIDE SEQUENCE [LARGE SCALE GENOMIC DNA]</scope>
    <source>
        <strain evidence="11">DSM 29430</strain>
    </source>
</reference>
<dbReference type="InterPro" id="IPR001900">
    <property type="entry name" value="RNase_II/R"/>
</dbReference>
<dbReference type="Pfam" id="PF00575">
    <property type="entry name" value="S1"/>
    <property type="match status" value="1"/>
</dbReference>
<evidence type="ECO:0000256" key="2">
    <source>
        <dbReference type="ARBA" id="ARBA00022490"/>
    </source>
</evidence>
<dbReference type="PANTHER" id="PTHR23355:SF9">
    <property type="entry name" value="DIS3-LIKE EXONUCLEASE 2"/>
    <property type="match status" value="1"/>
</dbReference>
<comment type="function">
    <text evidence="7">3'-5' exoribonuclease that releases 5'-nucleoside monophosphates and is involved in maturation of structured RNAs.</text>
</comment>
<dbReference type="EMBL" id="FTOQ01000004">
    <property type="protein sequence ID" value="SIS85427.1"/>
    <property type="molecule type" value="Genomic_DNA"/>
</dbReference>
<feature type="region of interest" description="Disordered" evidence="8">
    <location>
        <begin position="715"/>
        <end position="767"/>
    </location>
</feature>
<dbReference type="Proteomes" id="UP000186684">
    <property type="component" value="Unassembled WGS sequence"/>
</dbReference>
<dbReference type="OrthoDB" id="9764149at2"/>
<evidence type="ECO:0000256" key="5">
    <source>
        <dbReference type="ARBA" id="ARBA00022839"/>
    </source>
</evidence>
<evidence type="ECO:0000256" key="1">
    <source>
        <dbReference type="ARBA" id="ARBA00001849"/>
    </source>
</evidence>
<dbReference type="InterPro" id="IPR011805">
    <property type="entry name" value="RNase_R"/>
</dbReference>
<dbReference type="NCBIfam" id="TIGR00358">
    <property type="entry name" value="3_prime_RNase"/>
    <property type="match status" value="1"/>
</dbReference>
<dbReference type="InterPro" id="IPR040476">
    <property type="entry name" value="CSD2"/>
</dbReference>
<dbReference type="PROSITE" id="PS50126">
    <property type="entry name" value="S1"/>
    <property type="match status" value="1"/>
</dbReference>
<protein>
    <recommendedName>
        <fullName evidence="7">Ribonuclease R</fullName>
        <shortName evidence="7">RNase R</shortName>
        <ecNumber evidence="7">3.1.13.1</ecNumber>
    </recommendedName>
</protein>
<dbReference type="InterPro" id="IPR012340">
    <property type="entry name" value="NA-bd_OB-fold"/>
</dbReference>
<evidence type="ECO:0000256" key="4">
    <source>
        <dbReference type="ARBA" id="ARBA00022801"/>
    </source>
</evidence>
<evidence type="ECO:0000259" key="9">
    <source>
        <dbReference type="PROSITE" id="PS50126"/>
    </source>
</evidence>
<dbReference type="AlphaFoldDB" id="A0A1N7MHA3"/>
<dbReference type="Pfam" id="PF17876">
    <property type="entry name" value="CSD2"/>
    <property type="match status" value="1"/>
</dbReference>
<keyword evidence="4 7" id="KW-0378">Hydrolase</keyword>
<evidence type="ECO:0000256" key="8">
    <source>
        <dbReference type="SAM" id="MobiDB-lite"/>
    </source>
</evidence>
<comment type="similarity">
    <text evidence="7">Belongs to the RNR ribonuclease family. RNase R subfamily.</text>
</comment>
<evidence type="ECO:0000313" key="11">
    <source>
        <dbReference type="Proteomes" id="UP000186684"/>
    </source>
</evidence>
<dbReference type="InterPro" id="IPR003029">
    <property type="entry name" value="S1_domain"/>
</dbReference>
<keyword evidence="11" id="KW-1185">Reference proteome</keyword>
<organism evidence="10 11">
    <name type="scientific">Roseivivax lentus</name>
    <dbReference type="NCBI Taxonomy" id="633194"/>
    <lineage>
        <taxon>Bacteria</taxon>
        <taxon>Pseudomonadati</taxon>
        <taxon>Pseudomonadota</taxon>
        <taxon>Alphaproteobacteria</taxon>
        <taxon>Rhodobacterales</taxon>
        <taxon>Roseobacteraceae</taxon>
        <taxon>Roseivivax</taxon>
    </lineage>
</organism>
<dbReference type="RefSeq" id="WP_076447869.1">
    <property type="nucleotide sequence ID" value="NZ_FTOQ01000004.1"/>
</dbReference>
<accession>A0A1N7MHA3</accession>
<keyword evidence="6 7" id="KW-0694">RNA-binding</keyword>
<dbReference type="SMART" id="SM00955">
    <property type="entry name" value="RNB"/>
    <property type="match status" value="1"/>
</dbReference>
<proteinExistence type="inferred from homology"/>
<dbReference type="PROSITE" id="PS01175">
    <property type="entry name" value="RIBONUCLEASE_II"/>
    <property type="match status" value="1"/>
</dbReference>
<feature type="compositionally biased region" description="Basic residues" evidence="8">
    <location>
        <begin position="733"/>
        <end position="767"/>
    </location>
</feature>
<evidence type="ECO:0000256" key="6">
    <source>
        <dbReference type="ARBA" id="ARBA00022884"/>
    </source>
</evidence>
<keyword evidence="5 7" id="KW-0269">Exonuclease</keyword>
<dbReference type="HAMAP" id="MF_01895">
    <property type="entry name" value="RNase_R"/>
    <property type="match status" value="1"/>
</dbReference>
<dbReference type="PANTHER" id="PTHR23355">
    <property type="entry name" value="RIBONUCLEASE"/>
    <property type="match status" value="1"/>
</dbReference>
<gene>
    <name evidence="7" type="primary">rnr</name>
    <name evidence="10" type="ORF">SAMN05421759_104322</name>
</gene>
<evidence type="ECO:0000256" key="3">
    <source>
        <dbReference type="ARBA" id="ARBA00022722"/>
    </source>
</evidence>
<dbReference type="InterPro" id="IPR022966">
    <property type="entry name" value="RNase_II/R_CS"/>
</dbReference>
<dbReference type="InterPro" id="IPR004476">
    <property type="entry name" value="RNase_II/RNase_R"/>
</dbReference>
<dbReference type="CDD" id="cd04471">
    <property type="entry name" value="S1_RNase_R"/>
    <property type="match status" value="1"/>
</dbReference>